<dbReference type="RefSeq" id="WP_070094550.1">
    <property type="nucleotide sequence ID" value="NZ_CP016634.1"/>
</dbReference>
<dbReference type="Gene3D" id="3.40.50.300">
    <property type="entry name" value="P-loop containing nucleotide triphosphate hydrolases"/>
    <property type="match status" value="1"/>
</dbReference>
<sequence>MNSSAERDRVEAGCILFLAIACRDVSKTPTIADAAALASGQLAHWGGLHGLTREERQSLAVALRFVHPEITEPWIFLYTAQSLMLQPHCYFLLVDEPDLVSLTFDHRYQLAEVLDASDLIQDYLHIVRRYQPPVRKKIPIDRGFDLRAKFGERYQYYSFDQADLSALPAPDQTLPIPVRPEAHSAHWSYSALKEIAEQLDASPRLHGSHLKSLQNLLRRERSMEAAAGIFYRVNAPTGSGKTVLMVMMAIDAARRGESVVLVVPGLLEVEGLTAELKNSLSAVAPHLTVAPLHGERRLAEIAARQFDTGGQSPPYEHICLLQGYATDSVPIPSSREPCFGLRLVESTGQDKERISKIAHCPFLFKCGKTSMLAGALKADIVVVNHDALLAASTSIPLEDSDRLGTRRSYLELLLRTKSIFLVDEIDGLLSRTIKNCTTSLELGGKRHDTALARLRTEIDSRPGIQGMKQSKFNVLKWALTFTAQTPDEILDLCDEKHFRWPSHGMRWPQSEDKMLQHTLQVDPDMLEALYRLNDRSVPKELHDLHDNLTYWGIKEARAPADVIRQLTNILKRLSDAGHIRKAGTKSGDMKAALILRGALGLVQEQIAILHRHMRDLLWADVPNAREVENALEGTPPITLVRNGPLQHPICGFKYQAGDHGPATLHVETLKGDPHATLQFLPNLTSLAFSNAQRVFIGLSATAHFPGASRYDLPATDLIDVPDAAGQISFCNLPTTAQISGSRPRMRKRKVRDLAEELALCLPPMMQAQMKEDPTRGRFVLITNSDSDAEVLAIALRHAFSKQEPSEDLGRLGEQVLWIRGKSAAARATEMPADCAMFHHELPDLLTGEHKDKRFLVSSLSPIARGHNIVHPNGRSAIGAIIVCVRPLPPSDNSADTLGHVTYDNSKSLGFYRTPGEAMVASRSLAYRNLNAIRFALPNFSSQPENIRHFTIMNILVDLAQLAGRGRRGETPITCYFGDAAFVDGKTSWADLLRASIQHMKKNGEWDDFCQEHAGMAGAMQQYIR</sequence>
<evidence type="ECO:0000313" key="1">
    <source>
        <dbReference type="EMBL" id="ANY87084.1"/>
    </source>
</evidence>
<accession>A0A1B2F4E3</accession>
<protein>
    <recommendedName>
        <fullName evidence="2">Helicase ATP-binding domain-containing protein</fullName>
    </recommendedName>
</protein>
<dbReference type="EMBL" id="CP016634">
    <property type="protein sequence ID" value="ANY87084.1"/>
    <property type="molecule type" value="Genomic_DNA"/>
</dbReference>
<dbReference type="SUPFAM" id="SSF52540">
    <property type="entry name" value="P-loop containing nucleoside triphosphate hydrolases"/>
    <property type="match status" value="1"/>
</dbReference>
<organism evidence="1">
    <name type="scientific">Pseudomonas putida</name>
    <name type="common">Arthrobacter siderocapsulatus</name>
    <dbReference type="NCBI Taxonomy" id="303"/>
    <lineage>
        <taxon>Bacteria</taxon>
        <taxon>Pseudomonadati</taxon>
        <taxon>Pseudomonadota</taxon>
        <taxon>Gammaproteobacteria</taxon>
        <taxon>Pseudomonadales</taxon>
        <taxon>Pseudomonadaceae</taxon>
        <taxon>Pseudomonas</taxon>
    </lineage>
</organism>
<proteinExistence type="predicted"/>
<reference evidence="1" key="1">
    <citation type="submission" date="2016-07" db="EMBL/GenBank/DDBJ databases">
        <title>New class B carbapenemase carried by novel plasmid in Pseudomonas putida enviromental strain in eastern Amazonia.</title>
        <authorList>
            <person name="Souza C.O."/>
            <person name="Lima K.V."/>
            <person name="Brasiliense D.M."/>
            <person name="Perez-Chaparro P.J."/>
            <person name="Mamizuka E.M."/>
            <person name="Lima M.O."/>
            <person name="Lima L.N."/>
            <person name="McCulloch J.A."/>
        </authorList>
    </citation>
    <scope>NUCLEOTIDE SEQUENCE [LARGE SCALE GENOMIC DNA]</scope>
    <source>
        <strain evidence="1">IEC33019</strain>
    </source>
</reference>
<name>A0A1B2F4E3_PSEPU</name>
<dbReference type="AlphaFoldDB" id="A0A1B2F4E3"/>
<evidence type="ECO:0008006" key="2">
    <source>
        <dbReference type="Google" id="ProtNLM"/>
    </source>
</evidence>
<dbReference type="PROSITE" id="PS51257">
    <property type="entry name" value="PROKAR_LIPOPROTEIN"/>
    <property type="match status" value="1"/>
</dbReference>
<gene>
    <name evidence="1" type="ORF">IEC33019_1518</name>
</gene>
<dbReference type="InterPro" id="IPR027417">
    <property type="entry name" value="P-loop_NTPase"/>
</dbReference>